<organism evidence="2 3">
    <name type="scientific">Sistotremastrum niveocremeum HHB9708</name>
    <dbReference type="NCBI Taxonomy" id="1314777"/>
    <lineage>
        <taxon>Eukaryota</taxon>
        <taxon>Fungi</taxon>
        <taxon>Dikarya</taxon>
        <taxon>Basidiomycota</taxon>
        <taxon>Agaricomycotina</taxon>
        <taxon>Agaricomycetes</taxon>
        <taxon>Sistotremastrales</taxon>
        <taxon>Sistotremastraceae</taxon>
        <taxon>Sertulicium</taxon>
        <taxon>Sertulicium niveocremeum</taxon>
    </lineage>
</organism>
<proteinExistence type="predicted"/>
<dbReference type="EMBL" id="KV419404">
    <property type="protein sequence ID" value="KZS94417.1"/>
    <property type="molecule type" value="Genomic_DNA"/>
</dbReference>
<feature type="compositionally biased region" description="Pro residues" evidence="1">
    <location>
        <begin position="131"/>
        <end position="146"/>
    </location>
</feature>
<reference evidence="2 3" key="1">
    <citation type="journal article" date="2016" name="Mol. Biol. Evol.">
        <title>Comparative Genomics of Early-Diverging Mushroom-Forming Fungi Provides Insights into the Origins of Lignocellulose Decay Capabilities.</title>
        <authorList>
            <person name="Nagy L.G."/>
            <person name="Riley R."/>
            <person name="Tritt A."/>
            <person name="Adam C."/>
            <person name="Daum C."/>
            <person name="Floudas D."/>
            <person name="Sun H."/>
            <person name="Yadav J.S."/>
            <person name="Pangilinan J."/>
            <person name="Larsson K.H."/>
            <person name="Matsuura K."/>
            <person name="Barry K."/>
            <person name="Labutti K."/>
            <person name="Kuo R."/>
            <person name="Ohm R.A."/>
            <person name="Bhattacharya S.S."/>
            <person name="Shirouzu T."/>
            <person name="Yoshinaga Y."/>
            <person name="Martin F.M."/>
            <person name="Grigoriev I.V."/>
            <person name="Hibbett D.S."/>
        </authorList>
    </citation>
    <scope>NUCLEOTIDE SEQUENCE [LARGE SCALE GENOMIC DNA]</scope>
    <source>
        <strain evidence="2 3">HHB9708</strain>
    </source>
</reference>
<feature type="compositionally biased region" description="Low complexity" evidence="1">
    <location>
        <begin position="175"/>
        <end position="189"/>
    </location>
</feature>
<feature type="compositionally biased region" description="Polar residues" evidence="1">
    <location>
        <begin position="50"/>
        <end position="65"/>
    </location>
</feature>
<feature type="compositionally biased region" description="Polar residues" evidence="1">
    <location>
        <begin position="90"/>
        <end position="100"/>
    </location>
</feature>
<name>A0A164VS87_9AGAM</name>
<feature type="compositionally biased region" description="Low complexity" evidence="1">
    <location>
        <begin position="22"/>
        <end position="46"/>
    </location>
</feature>
<gene>
    <name evidence="2" type="ORF">SISNIDRAFT_453329</name>
</gene>
<dbReference type="AlphaFoldDB" id="A0A164VS87"/>
<accession>A0A164VS87</accession>
<protein>
    <submittedName>
        <fullName evidence="2">Uncharacterized protein</fullName>
    </submittedName>
</protein>
<dbReference type="Proteomes" id="UP000076722">
    <property type="component" value="Unassembled WGS sequence"/>
</dbReference>
<evidence type="ECO:0000313" key="2">
    <source>
        <dbReference type="EMBL" id="KZS94417.1"/>
    </source>
</evidence>
<feature type="compositionally biased region" description="Low complexity" evidence="1">
    <location>
        <begin position="147"/>
        <end position="156"/>
    </location>
</feature>
<keyword evidence="3" id="KW-1185">Reference proteome</keyword>
<sequence>LQPLPSRAMYSKLFTAGLQANSSSWQSSEPTSSSSSGPSESSSSSRYSRRQTTAFDIASPTSAVDPSNPIYFTVKPKPHGNAHRSRVHSSRPTEAESSAGGSFLVLDNAPGPVATTSKHRASNSISRALPKPKPLPSAHLPQPPPQSHQQPSFSSLPPTPVIREPDTELGKFSRRYSSSNSTAPSSRPSVVERRVNRNEALAALEGRTRRSFWDETDNDDDLHPSPSPASSRSSFNSPVGPITPNSPLNSVNLNIPSHVKRQHRQRSSTIETWGMPNFIDLVSEGEESLRSKRETMDAAEWSKVVGLSLGLVS</sequence>
<feature type="compositionally biased region" description="Low complexity" evidence="1">
    <location>
        <begin position="228"/>
        <end position="238"/>
    </location>
</feature>
<evidence type="ECO:0000313" key="3">
    <source>
        <dbReference type="Proteomes" id="UP000076722"/>
    </source>
</evidence>
<feature type="compositionally biased region" description="Polar residues" evidence="1">
    <location>
        <begin position="243"/>
        <end position="255"/>
    </location>
</feature>
<feature type="non-terminal residue" evidence="2">
    <location>
        <position position="1"/>
    </location>
</feature>
<feature type="region of interest" description="Disordered" evidence="1">
    <location>
        <begin position="20"/>
        <end position="267"/>
    </location>
</feature>
<feature type="compositionally biased region" description="Basic residues" evidence="1">
    <location>
        <begin position="76"/>
        <end position="89"/>
    </location>
</feature>
<evidence type="ECO:0000256" key="1">
    <source>
        <dbReference type="SAM" id="MobiDB-lite"/>
    </source>
</evidence>